<dbReference type="EMBL" id="JAEFBK010000012">
    <property type="protein sequence ID" value="KAG7542418.1"/>
    <property type="molecule type" value="Genomic_DNA"/>
</dbReference>
<dbReference type="FunFam" id="1.20.1560.10:FF:000009">
    <property type="entry name" value="ABC transporter B family member 1"/>
    <property type="match status" value="1"/>
</dbReference>
<evidence type="ECO:0000256" key="6">
    <source>
        <dbReference type="ARBA" id="ARBA00022741"/>
    </source>
</evidence>
<dbReference type="PANTHER" id="PTHR24222">
    <property type="entry name" value="ABC TRANSPORTER B FAMILY"/>
    <property type="match status" value="1"/>
</dbReference>
<evidence type="ECO:0000259" key="13">
    <source>
        <dbReference type="PROSITE" id="PS50893"/>
    </source>
</evidence>
<dbReference type="AlphaFoldDB" id="A0A8T1YA03"/>
<keyword evidence="7" id="KW-0067">ATP-binding</keyword>
<dbReference type="PROSITE" id="PS00211">
    <property type="entry name" value="ABC_TRANSPORTER_1"/>
    <property type="match status" value="1"/>
</dbReference>
<keyword evidence="8 12" id="KW-1133">Transmembrane helix</keyword>
<keyword evidence="9 12" id="KW-0472">Membrane</keyword>
<feature type="transmembrane region" description="Helical" evidence="12">
    <location>
        <begin position="693"/>
        <end position="717"/>
    </location>
</feature>
<organism evidence="15 16">
    <name type="scientific">Arabidopsis thaliana x Arabidopsis arenosa</name>
    <dbReference type="NCBI Taxonomy" id="1240361"/>
    <lineage>
        <taxon>Eukaryota</taxon>
        <taxon>Viridiplantae</taxon>
        <taxon>Streptophyta</taxon>
        <taxon>Embryophyta</taxon>
        <taxon>Tracheophyta</taxon>
        <taxon>Spermatophyta</taxon>
        <taxon>Magnoliopsida</taxon>
        <taxon>eudicotyledons</taxon>
        <taxon>Gunneridae</taxon>
        <taxon>Pentapetalae</taxon>
        <taxon>rosids</taxon>
        <taxon>malvids</taxon>
        <taxon>Brassicales</taxon>
        <taxon>Brassicaceae</taxon>
        <taxon>Camelineae</taxon>
        <taxon>Arabidopsis</taxon>
    </lineage>
</organism>
<feature type="domain" description="ABC transmembrane type-1" evidence="14">
    <location>
        <begin position="45"/>
        <end position="330"/>
    </location>
</feature>
<sequence>MKKEEERKETMEEKSSKKNDGGNQKVSFFKLFSFADKTDVVLMTVGTIAAMGNGLTQPLMTLIFGQLINAFGTTDPDHMVREVWKVAVKFIYLAVYSCVVAFLQVSCWMVTGERQSATIRGLYLKTILRQDIGYFDTETNTGEVIGRMSGDTILIQDAMGEKVGKFIQLAMTFFGGFVIAFSKGWRLTLVLCSCIPLIVIAGAAMSLIMSKMAGRGQVAYAEAGNVVEQTVGAIRTVVAFTGEKQATEKYESKLEIAYKTVVQQGLISGLGLGTMLAVIFCSYGLAVWYGAKLIMEKGYNGGQVINIIFAVLTGGMSLGQTSPSLNAFAAGRAAAFKMFETIKRTPKIDAYDMSGSVLEDIKGDIELKDVYFRYPARPDVQIFAGFSLFVSNGTTVALVGQSGSGKSTVISLIERFYDPESGQVLIDNIDLKKLQLKWIRSKIGLVSQEPVLFATTIRENIAYGKEDATDQEIRTAIELANAAKFIDKLPQGLDTMVGEHGTQMSGGQKQRLAIARAILKNPKILLLDEATSALDAESERIVQDALVNLMSNRTTVVVAHRLTTIRTADVIAVVHQGKIVEKGSHDDMIQNPEGAYSQLVRLQEGSKEEAQESERPETSLDVERSGSHRLSSAMRRSVSRNSSSSRHSFSLASNIFFPGVNINQTDEIEDEEKTVRHKKVSLKRLARLNKPEIPVLLFGSIAAMVHGTLFPIFGLLLSSSINMFYEPAKILKKDSHFWALIYIALGLANFFMIPIQNYFFGIAGGKLIKRIRSMCFDKVVHQEISWFDDTANSSGAIGARLSTDASTVRSLVGDALALIVQNIATVTTGLIIAFTANWMLALIVLALSPFIVIQGYAQTKFLTGFSADAKAMYEEASQVANDAVSSIRTVASFCAEGKVMDLYQQKCDGPKKNGVRLGLLSGAGFGFSFFFLYCINCVCFVSGAGLIQIGKATFGEVFKVRRETFLGLVKITVWFSDLETVLFLLLDFYRFSLH</sequence>
<evidence type="ECO:0000256" key="10">
    <source>
        <dbReference type="ARBA" id="ARBA00023180"/>
    </source>
</evidence>
<accession>A0A8T1YA03</accession>
<dbReference type="PROSITE" id="PS50929">
    <property type="entry name" value="ABC_TM1F"/>
    <property type="match status" value="2"/>
</dbReference>
<dbReference type="Pfam" id="PF00005">
    <property type="entry name" value="ABC_tran"/>
    <property type="match status" value="1"/>
</dbReference>
<evidence type="ECO:0000256" key="11">
    <source>
        <dbReference type="SAM" id="MobiDB-lite"/>
    </source>
</evidence>
<dbReference type="GO" id="GO:0140359">
    <property type="term" value="F:ABC-type transporter activity"/>
    <property type="evidence" value="ECO:0007669"/>
    <property type="project" value="InterPro"/>
</dbReference>
<dbReference type="GO" id="GO:0010328">
    <property type="term" value="F:auxin influx transmembrane transporter activity"/>
    <property type="evidence" value="ECO:0007669"/>
    <property type="project" value="UniProtKB-ARBA"/>
</dbReference>
<feature type="transmembrane region" description="Helical" evidence="12">
    <location>
        <begin position="301"/>
        <end position="319"/>
    </location>
</feature>
<dbReference type="InterPro" id="IPR003439">
    <property type="entry name" value="ABC_transporter-like_ATP-bd"/>
</dbReference>
<comment type="similarity">
    <text evidence="2">Belongs to the ABC transporter superfamily. ABCB family. Multidrug resistance exporter (TC 3.A.1.201) subfamily.</text>
</comment>
<evidence type="ECO:0000256" key="5">
    <source>
        <dbReference type="ARBA" id="ARBA00022737"/>
    </source>
</evidence>
<evidence type="ECO:0000256" key="9">
    <source>
        <dbReference type="ARBA" id="ARBA00023136"/>
    </source>
</evidence>
<dbReference type="SMART" id="SM00382">
    <property type="entry name" value="AAA"/>
    <property type="match status" value="1"/>
</dbReference>
<reference evidence="15 16" key="1">
    <citation type="submission" date="2020-12" db="EMBL/GenBank/DDBJ databases">
        <title>Concerted genomic and epigenomic changes stabilize Arabidopsis allopolyploids.</title>
        <authorList>
            <person name="Chen Z."/>
        </authorList>
    </citation>
    <scope>NUCLEOTIDE SEQUENCE [LARGE SCALE GENOMIC DNA]</scope>
    <source>
        <strain evidence="15">Allo738</strain>
        <tissue evidence="15">Leaf</tissue>
    </source>
</reference>
<keyword evidence="4 12" id="KW-0812">Transmembrane</keyword>
<evidence type="ECO:0000313" key="15">
    <source>
        <dbReference type="EMBL" id="KAG7542418.1"/>
    </source>
</evidence>
<dbReference type="InterPro" id="IPR039421">
    <property type="entry name" value="Type_1_exporter"/>
</dbReference>
<feature type="transmembrane region" description="Helical" evidence="12">
    <location>
        <begin position="919"/>
        <end position="947"/>
    </location>
</feature>
<feature type="transmembrane region" description="Helical" evidence="12">
    <location>
        <begin position="838"/>
        <end position="857"/>
    </location>
</feature>
<keyword evidence="10" id="KW-0325">Glycoprotein</keyword>
<feature type="region of interest" description="Disordered" evidence="11">
    <location>
        <begin position="603"/>
        <end position="645"/>
    </location>
</feature>
<dbReference type="Proteomes" id="UP000694240">
    <property type="component" value="Chromosome 12"/>
</dbReference>
<dbReference type="FunFam" id="1.20.1560.10:FF:000044">
    <property type="entry name" value="ABC transporter B family member 9"/>
    <property type="match status" value="1"/>
</dbReference>
<feature type="transmembrane region" description="Helical" evidence="12">
    <location>
        <begin position="90"/>
        <end position="110"/>
    </location>
</feature>
<comment type="caution">
    <text evidence="15">The sequence shown here is derived from an EMBL/GenBank/DDBJ whole genome shotgun (WGS) entry which is preliminary data.</text>
</comment>
<feature type="domain" description="ABC transporter" evidence="13">
    <location>
        <begin position="365"/>
        <end position="601"/>
    </location>
</feature>
<comment type="subcellular location">
    <subcellularLocation>
        <location evidence="1">Cell membrane</location>
        <topology evidence="1">Multi-pass membrane protein</topology>
    </subcellularLocation>
</comment>
<evidence type="ECO:0000256" key="4">
    <source>
        <dbReference type="ARBA" id="ARBA00022692"/>
    </source>
</evidence>
<dbReference type="CDD" id="cd18577">
    <property type="entry name" value="ABC_6TM_Pgp_ABCB1_D1_like"/>
    <property type="match status" value="1"/>
</dbReference>
<evidence type="ECO:0000256" key="2">
    <source>
        <dbReference type="ARBA" id="ARBA00007577"/>
    </source>
</evidence>
<dbReference type="InterPro" id="IPR003593">
    <property type="entry name" value="AAA+_ATPase"/>
</dbReference>
<protein>
    <submittedName>
        <fullName evidence="15">ABC transporter type 1 transmembrane domain</fullName>
    </submittedName>
</protein>
<evidence type="ECO:0000256" key="8">
    <source>
        <dbReference type="ARBA" id="ARBA00022989"/>
    </source>
</evidence>
<feature type="transmembrane region" description="Helical" evidence="12">
    <location>
        <begin position="266"/>
        <end position="289"/>
    </location>
</feature>
<evidence type="ECO:0000256" key="7">
    <source>
        <dbReference type="ARBA" id="ARBA00022840"/>
    </source>
</evidence>
<evidence type="ECO:0000256" key="3">
    <source>
        <dbReference type="ARBA" id="ARBA00022448"/>
    </source>
</evidence>
<evidence type="ECO:0000256" key="1">
    <source>
        <dbReference type="ARBA" id="ARBA00004651"/>
    </source>
</evidence>
<gene>
    <name evidence="15" type="ORF">ISN45_Aa07g024060</name>
</gene>
<evidence type="ECO:0000313" key="16">
    <source>
        <dbReference type="Proteomes" id="UP000694240"/>
    </source>
</evidence>
<dbReference type="FunFam" id="3.40.50.300:FF:000066">
    <property type="entry name" value="ABC transporter B family member 1"/>
    <property type="match status" value="1"/>
</dbReference>
<feature type="region of interest" description="Disordered" evidence="11">
    <location>
        <begin position="1"/>
        <end position="20"/>
    </location>
</feature>
<dbReference type="Pfam" id="PF00664">
    <property type="entry name" value="ABC_membrane"/>
    <property type="match status" value="2"/>
</dbReference>
<dbReference type="PANTHER" id="PTHR24222:SF50">
    <property type="entry name" value="ABC TRANSPORTER B FAMILY MEMBER 9-LIKE ISOFORM X2"/>
    <property type="match status" value="1"/>
</dbReference>
<dbReference type="CDD" id="cd18578">
    <property type="entry name" value="ABC_6TM_Pgp_ABCB1_D2_like"/>
    <property type="match status" value="1"/>
</dbReference>
<feature type="transmembrane region" description="Helical" evidence="12">
    <location>
        <begin position="163"/>
        <end position="181"/>
    </location>
</feature>
<feature type="transmembrane region" description="Helical" evidence="12">
    <location>
        <begin position="737"/>
        <end position="760"/>
    </location>
</feature>
<feature type="compositionally biased region" description="Low complexity" evidence="11">
    <location>
        <begin position="631"/>
        <end position="645"/>
    </location>
</feature>
<name>A0A8T1YA03_9BRAS</name>
<dbReference type="GO" id="GO:0005524">
    <property type="term" value="F:ATP binding"/>
    <property type="evidence" value="ECO:0007669"/>
    <property type="project" value="UniProtKB-KW"/>
</dbReference>
<dbReference type="CDD" id="cd03249">
    <property type="entry name" value="ABC_MTABC3_MDL1_MDL2"/>
    <property type="match status" value="1"/>
</dbReference>
<keyword evidence="3" id="KW-0813">Transport</keyword>
<feature type="transmembrane region" description="Helical" evidence="12">
    <location>
        <begin position="187"/>
        <end position="208"/>
    </location>
</feature>
<dbReference type="InterPro" id="IPR017871">
    <property type="entry name" value="ABC_transporter-like_CS"/>
</dbReference>
<feature type="domain" description="ABC transmembrane type-1" evidence="14">
    <location>
        <begin position="697"/>
        <end position="958"/>
    </location>
</feature>
<dbReference type="PROSITE" id="PS50893">
    <property type="entry name" value="ABC_TRANSPORTER_2"/>
    <property type="match status" value="1"/>
</dbReference>
<dbReference type="InterPro" id="IPR011527">
    <property type="entry name" value="ABC1_TM_dom"/>
</dbReference>
<dbReference type="GO" id="GO:0005886">
    <property type="term" value="C:plasma membrane"/>
    <property type="evidence" value="ECO:0007669"/>
    <property type="project" value="UniProtKB-SubCell"/>
</dbReference>
<feature type="transmembrane region" description="Helical" evidence="12">
    <location>
        <begin position="967"/>
        <end position="989"/>
    </location>
</feature>
<dbReference type="GO" id="GO:0016887">
    <property type="term" value="F:ATP hydrolysis activity"/>
    <property type="evidence" value="ECO:0007669"/>
    <property type="project" value="InterPro"/>
</dbReference>
<keyword evidence="5" id="KW-0677">Repeat</keyword>
<evidence type="ECO:0000256" key="12">
    <source>
        <dbReference type="SAM" id="Phobius"/>
    </source>
</evidence>
<keyword evidence="6" id="KW-0547">Nucleotide-binding</keyword>
<dbReference type="GO" id="GO:0010329">
    <property type="term" value="F:auxin efflux transmembrane transporter activity"/>
    <property type="evidence" value="ECO:0007669"/>
    <property type="project" value="UniProtKB-ARBA"/>
</dbReference>
<feature type="compositionally biased region" description="Basic and acidic residues" evidence="11">
    <location>
        <begin position="604"/>
        <end position="626"/>
    </location>
</feature>
<evidence type="ECO:0000259" key="14">
    <source>
        <dbReference type="PROSITE" id="PS50929"/>
    </source>
</evidence>
<keyword evidence="16" id="KW-1185">Reference proteome</keyword>
<feature type="transmembrane region" description="Helical" evidence="12">
    <location>
        <begin position="40"/>
        <end position="70"/>
    </location>
</feature>
<proteinExistence type="inferred from homology"/>